<dbReference type="eggNOG" id="COG5464">
    <property type="taxonomic scope" value="Bacteria"/>
</dbReference>
<name>E7GGF0_9FIRM</name>
<gene>
    <name evidence="1" type="ORF">HMPREF9488_03843</name>
</gene>
<proteinExistence type="predicted"/>
<keyword evidence="2" id="KW-1185">Reference proteome</keyword>
<dbReference type="AlphaFoldDB" id="E7GGF0"/>
<evidence type="ECO:0000313" key="1">
    <source>
        <dbReference type="EMBL" id="EFW02893.1"/>
    </source>
</evidence>
<comment type="caution">
    <text evidence="1">The sequence shown here is derived from an EMBL/GenBank/DDBJ whole genome shotgun (WGS) entry which is preliminary data.</text>
</comment>
<evidence type="ECO:0000313" key="2">
    <source>
        <dbReference type="Proteomes" id="UP000003157"/>
    </source>
</evidence>
<dbReference type="STRING" id="100884.GCA_000269565_01941"/>
<accession>E7GGF0</accession>
<dbReference type="EMBL" id="ADKX01000073">
    <property type="protein sequence ID" value="EFW02893.1"/>
    <property type="molecule type" value="Genomic_DNA"/>
</dbReference>
<feature type="non-terminal residue" evidence="1">
    <location>
        <position position="286"/>
    </location>
</feature>
<dbReference type="Proteomes" id="UP000003157">
    <property type="component" value="Unassembled WGS sequence"/>
</dbReference>
<sequence length="286" mass="33786">MNIEVGGFFSWKEGIHMDEQVISFCTDYFFHYLLIHSPMVRLCIAEHLSGLELKTVDVINSERYPSHKDGKKYVLDITLKDHLGNLYNIEMQNGYISAAELARFQIYTMSMIDLQIQEGVQYQDMRKVHSLIIYTGNPIRNFEHLWHEVELIDGKYEKELYNGLIVMSFLQTKKMEEVSMELARSDFYQLMRLFEQEDNHKEEQTSEVAKEAVELYDRFISLEEYIYYKAIQRDRLWAESKIGEGTRKGFEQGLEKGLEQGIEKGIEQGKREENLKRACQLVKKKY</sequence>
<evidence type="ECO:0008006" key="3">
    <source>
        <dbReference type="Google" id="ProtNLM"/>
    </source>
</evidence>
<dbReference type="HOGENOM" id="CLU_974865_0_0_9"/>
<protein>
    <recommendedName>
        <fullName evidence="3">Transposase (putative) YhgA-like domain-containing protein</fullName>
    </recommendedName>
</protein>
<dbReference type="Pfam" id="PF12784">
    <property type="entry name" value="PDDEXK_2"/>
    <property type="match status" value="1"/>
</dbReference>
<reference evidence="1 2" key="1">
    <citation type="submission" date="2010-12" db="EMBL/GenBank/DDBJ databases">
        <title>The Genome Sequence of Coprobacillus sp. strain 29_1.</title>
        <authorList>
            <consortium name="The Broad Institute Genome Sequencing Platform"/>
            <person name="Earl A."/>
            <person name="Ward D."/>
            <person name="Feldgarden M."/>
            <person name="Gevers D."/>
            <person name="Daigneault M."/>
            <person name="Sibley C.D."/>
            <person name="White A."/>
            <person name="Strauss J."/>
            <person name="Allen-Vercoe E."/>
            <person name="Young S.K."/>
            <person name="Zeng Q."/>
            <person name="Gargeya S."/>
            <person name="Fitzgerald M."/>
            <person name="Haas B."/>
            <person name="Abouelleil A."/>
            <person name="Alvarado L."/>
            <person name="Arachchi H.M."/>
            <person name="Berlin A."/>
            <person name="Brown A."/>
            <person name="Chapman S.B."/>
            <person name="Chen Z."/>
            <person name="Dunbar C."/>
            <person name="Freedman E."/>
            <person name="Gearin G."/>
            <person name="Gellesch M."/>
            <person name="Goldberg J."/>
            <person name="Griggs A."/>
            <person name="Gujja S."/>
            <person name="Heilman E."/>
            <person name="Heiman D."/>
            <person name="Howarth C."/>
            <person name="Larson L."/>
            <person name="Lui A."/>
            <person name="MacDonald P.J.P."/>
            <person name="Mehta T."/>
            <person name="Montmayeur A."/>
            <person name="Murphy C."/>
            <person name="Neiman D."/>
            <person name="Pearson M."/>
            <person name="Priest M."/>
            <person name="Roberts A."/>
            <person name="Saif S."/>
            <person name="Shea T."/>
            <person name="Shenoy N."/>
            <person name="Sisk P."/>
            <person name="Stolte C."/>
            <person name="Sykes S."/>
            <person name="White J."/>
            <person name="Yandava C."/>
            <person name="Nusbaum C."/>
            <person name="Birren B."/>
        </authorList>
    </citation>
    <scope>NUCLEOTIDE SEQUENCE [LARGE SCALE GENOMIC DNA]</scope>
    <source>
        <strain evidence="1 2">29_1</strain>
    </source>
</reference>
<organism evidence="1 2">
    <name type="scientific">Coprobacillus cateniformis</name>
    <dbReference type="NCBI Taxonomy" id="100884"/>
    <lineage>
        <taxon>Bacteria</taxon>
        <taxon>Bacillati</taxon>
        <taxon>Bacillota</taxon>
        <taxon>Erysipelotrichia</taxon>
        <taxon>Erysipelotrichales</taxon>
        <taxon>Coprobacillaceae</taxon>
        <taxon>Coprobacillus</taxon>
    </lineage>
</organism>